<dbReference type="STRING" id="391625.PPSIR1_05558"/>
<dbReference type="EMBL" id="ABCS01000001">
    <property type="protein sequence ID" value="EDM81908.1"/>
    <property type="molecule type" value="Genomic_DNA"/>
</dbReference>
<evidence type="ECO:0000313" key="3">
    <source>
        <dbReference type="Proteomes" id="UP000005801"/>
    </source>
</evidence>
<dbReference type="InterPro" id="IPR036415">
    <property type="entry name" value="Lamin_tail_dom_sf"/>
</dbReference>
<gene>
    <name evidence="2" type="ORF">PPSIR1_05558</name>
</gene>
<comment type="caution">
    <text evidence="2">The sequence shown here is derived from an EMBL/GenBank/DDBJ whole genome shotgun (WGS) entry which is preliminary data.</text>
</comment>
<reference evidence="2 3" key="1">
    <citation type="submission" date="2007-06" db="EMBL/GenBank/DDBJ databases">
        <authorList>
            <person name="Shimkets L."/>
            <person name="Ferriera S."/>
            <person name="Johnson J."/>
            <person name="Kravitz S."/>
            <person name="Beeson K."/>
            <person name="Sutton G."/>
            <person name="Rogers Y.-H."/>
            <person name="Friedman R."/>
            <person name="Frazier M."/>
            <person name="Venter J.C."/>
        </authorList>
    </citation>
    <scope>NUCLEOTIDE SEQUENCE [LARGE SCALE GENOMIC DNA]</scope>
    <source>
        <strain evidence="2 3">SIR-1</strain>
    </source>
</reference>
<feature type="domain" description="LTD" evidence="1">
    <location>
        <begin position="1"/>
        <end position="135"/>
    </location>
</feature>
<proteinExistence type="predicted"/>
<accession>A6FX84</accession>
<dbReference type="Pfam" id="PF00932">
    <property type="entry name" value="LTD"/>
    <property type="match status" value="1"/>
</dbReference>
<keyword evidence="3" id="KW-1185">Reference proteome</keyword>
<dbReference type="PROSITE" id="PS51841">
    <property type="entry name" value="LTD"/>
    <property type="match status" value="1"/>
</dbReference>
<evidence type="ECO:0000259" key="1">
    <source>
        <dbReference type="PROSITE" id="PS51841"/>
    </source>
</evidence>
<organism evidence="2 3">
    <name type="scientific">Plesiocystis pacifica SIR-1</name>
    <dbReference type="NCBI Taxonomy" id="391625"/>
    <lineage>
        <taxon>Bacteria</taxon>
        <taxon>Pseudomonadati</taxon>
        <taxon>Myxococcota</taxon>
        <taxon>Polyangia</taxon>
        <taxon>Nannocystales</taxon>
        <taxon>Nannocystaceae</taxon>
        <taxon>Plesiocystis</taxon>
    </lineage>
</organism>
<dbReference type="Gene3D" id="2.60.40.1260">
    <property type="entry name" value="Lamin Tail domain"/>
    <property type="match status" value="1"/>
</dbReference>
<dbReference type="InterPro" id="IPR001322">
    <property type="entry name" value="Lamin_tail_dom"/>
</dbReference>
<evidence type="ECO:0000313" key="2">
    <source>
        <dbReference type="EMBL" id="EDM81908.1"/>
    </source>
</evidence>
<sequence>MEVGGLVISELRGDQATQDSFGHYVEVYNASASTVDLQGMRVRLRSTSGDELTFFVRDDLSLAPGAYAVVAPGDPDQSQSFVDYAIGWDISGGSLAESEDEDDSYPLDLMRYRSAFVELLACGELIDQVFYDVDALPAAGTLACGNADSPPSADANDLDSAGCWCVDDQEADPDQPLFGVGLPGSPGGPNRCL</sequence>
<dbReference type="Proteomes" id="UP000005801">
    <property type="component" value="Unassembled WGS sequence"/>
</dbReference>
<dbReference type="SUPFAM" id="SSF74853">
    <property type="entry name" value="Lamin A/C globular tail domain"/>
    <property type="match status" value="1"/>
</dbReference>
<name>A6FX84_9BACT</name>
<protein>
    <recommendedName>
        <fullName evidence="1">LTD domain-containing protein</fullName>
    </recommendedName>
</protein>
<dbReference type="AlphaFoldDB" id="A6FX84"/>